<accession>A0A4D8R3G5</accession>
<dbReference type="Gene3D" id="3.60.20.10">
    <property type="entry name" value="Glutamine Phosphoribosylpyrophosphate, subunit 1, domain 1"/>
    <property type="match status" value="1"/>
</dbReference>
<dbReference type="SUPFAM" id="SSF56235">
    <property type="entry name" value="N-terminal nucleophile aminohydrolases (Ntn hydrolases)"/>
    <property type="match status" value="1"/>
</dbReference>
<feature type="region of interest" description="Disordered" evidence="8">
    <location>
        <begin position="48"/>
        <end position="74"/>
    </location>
</feature>
<keyword evidence="10" id="KW-0614">Plasmid</keyword>
<gene>
    <name evidence="10" type="primary">asnB</name>
    <name evidence="10" type="ORF">D3868_32150</name>
</gene>
<organism evidence="10 11">
    <name type="scientific">Azospirillum brasilense</name>
    <dbReference type="NCBI Taxonomy" id="192"/>
    <lineage>
        <taxon>Bacteria</taxon>
        <taxon>Pseudomonadati</taxon>
        <taxon>Pseudomonadota</taxon>
        <taxon>Alphaproteobacteria</taxon>
        <taxon>Rhodospirillales</taxon>
        <taxon>Azospirillaceae</taxon>
        <taxon>Azospirillum</taxon>
    </lineage>
</organism>
<dbReference type="Proteomes" id="UP000298774">
    <property type="component" value="Plasmid p5"/>
</dbReference>
<evidence type="ECO:0000256" key="8">
    <source>
        <dbReference type="SAM" id="MobiDB-lite"/>
    </source>
</evidence>
<dbReference type="CDD" id="cd00712">
    <property type="entry name" value="AsnB"/>
    <property type="match status" value="1"/>
</dbReference>
<feature type="domain" description="Glutamine amidotransferase type-2" evidence="9">
    <location>
        <begin position="206"/>
        <end position="420"/>
    </location>
</feature>
<protein>
    <recommendedName>
        <fullName evidence="3">asparagine synthase (glutamine-hydrolyzing)</fullName>
        <ecNumber evidence="3">6.3.5.4</ecNumber>
    </recommendedName>
</protein>
<dbReference type="EC" id="6.3.5.4" evidence="3"/>
<feature type="compositionally biased region" description="Basic and acidic residues" evidence="8">
    <location>
        <begin position="48"/>
        <end position="64"/>
    </location>
</feature>
<dbReference type="GO" id="GO:0006529">
    <property type="term" value="P:asparagine biosynthetic process"/>
    <property type="evidence" value="ECO:0007669"/>
    <property type="project" value="InterPro"/>
</dbReference>
<dbReference type="PANTHER" id="PTHR43284">
    <property type="entry name" value="ASPARAGINE SYNTHETASE (GLUTAMINE-HYDROLYZING)"/>
    <property type="match status" value="1"/>
</dbReference>
<evidence type="ECO:0000259" key="9">
    <source>
        <dbReference type="PROSITE" id="PS51278"/>
    </source>
</evidence>
<dbReference type="InterPro" id="IPR051786">
    <property type="entry name" value="ASN_synthetase/amidase"/>
</dbReference>
<dbReference type="Pfam" id="PF00733">
    <property type="entry name" value="Asn_synthase"/>
    <property type="match status" value="1"/>
</dbReference>
<dbReference type="EMBL" id="CP032344">
    <property type="protein sequence ID" value="QCO13669.1"/>
    <property type="molecule type" value="Genomic_DNA"/>
</dbReference>
<dbReference type="PANTHER" id="PTHR43284:SF1">
    <property type="entry name" value="ASPARAGINE SYNTHETASE"/>
    <property type="match status" value="1"/>
</dbReference>
<evidence type="ECO:0000256" key="6">
    <source>
        <dbReference type="ARBA" id="ARBA00022962"/>
    </source>
</evidence>
<dbReference type="SUPFAM" id="SSF52402">
    <property type="entry name" value="Adenine nucleotide alpha hydrolases-like"/>
    <property type="match status" value="1"/>
</dbReference>
<evidence type="ECO:0000256" key="7">
    <source>
        <dbReference type="ARBA" id="ARBA00048741"/>
    </source>
</evidence>
<evidence type="ECO:0000256" key="5">
    <source>
        <dbReference type="ARBA" id="ARBA00022840"/>
    </source>
</evidence>
<dbReference type="InterPro" id="IPR006426">
    <property type="entry name" value="Asn_synth_AEB"/>
</dbReference>
<dbReference type="InterPro" id="IPR029055">
    <property type="entry name" value="Ntn_hydrolases_N"/>
</dbReference>
<proteinExistence type="inferred from homology"/>
<dbReference type="AlphaFoldDB" id="A0A4D8R3G5"/>
<dbReference type="InterPro" id="IPR033738">
    <property type="entry name" value="AsnB_N"/>
</dbReference>
<name>A0A4D8R3G5_AZOBR</name>
<geneLocation type="plasmid" evidence="10 11">
    <name>p5</name>
</geneLocation>
<evidence type="ECO:0000313" key="10">
    <source>
        <dbReference type="EMBL" id="QCO13669.1"/>
    </source>
</evidence>
<evidence type="ECO:0000256" key="3">
    <source>
        <dbReference type="ARBA" id="ARBA00012737"/>
    </source>
</evidence>
<evidence type="ECO:0000313" key="11">
    <source>
        <dbReference type="Proteomes" id="UP000298774"/>
    </source>
</evidence>
<sequence length="796" mass="85401">MTLDERHAGVRVEQVLQHVRTDHQPEARAEVGVGPFQIDRNEAQFREVGGDAPGKRRLVDDGDRRRRRRRRQEPVQLDGIAAAHVEHMRPFRHPPRHIPGRLVDVPLVDRGHLDAPRRPVVPRLGLDGLHRRQRDVARLEEVVVCLHAVGSLRRGGAEAAARVLYHGQGSVESHDRLPRAGSLTVPAALGKVAGMERTPGKDRSMCGLLAVAGPGPVTPATAALDRLAHRGPDGAGAWAAPSGLAWLGHRRLSINDLSPAGNQPLLHAGGGTGDVLALVCNGEIYNAPTLRTELEALGHAFASRSDNEVILHGYRAWGDAVVDRLTGMFAFVLWDDRRRRLLAARDRVGIKPLYWAEPGDGGIAFASEARPLATLPGIGPAVELRALGHALTLGYVPAPLSAWRGIHKLEPGRLLVWEPGQGAALRRYWEAPRSLAAAGDGDAGWAGLFDRAVADHLLSDVPAGLFLSGGLDSAAVATAAVGAGLRPAAYTLCYPGRPDAEAEVAAAVARHLGLEHRLVPAPTDGLADRLAGVAALFDEPQGYSALVTMAGIARAAAAEHKVVLSGDGGDEVLGGYAWYAGLDPDGPPPGAEAGDAHAAFAARSVLHRHAMRLFPRFLPDEVEALFAPAGLRFGEEEMLAPLEAAFEPGLPLRRALQRVDLATFCADSILAKVDRASMAYGLEVRVPFLDHRLVEWGLSRPPAAEEAVHGKPVLRRYLAGRVPERVFGHPKTGFSLKDTGPFDWNAALDRVAAGPLVRHGLLDPGFRRIVEARSPYRQARIWALLALSLWAGSWME</sequence>
<dbReference type="GO" id="GO:0004066">
    <property type="term" value="F:asparagine synthase (glutamine-hydrolyzing) activity"/>
    <property type="evidence" value="ECO:0007669"/>
    <property type="project" value="UniProtKB-EC"/>
</dbReference>
<keyword evidence="6" id="KW-0315">Glutamine amidotransferase</keyword>
<keyword evidence="5" id="KW-0067">ATP-binding</keyword>
<evidence type="ECO:0000256" key="1">
    <source>
        <dbReference type="ARBA" id="ARBA00005187"/>
    </source>
</evidence>
<dbReference type="NCBIfam" id="TIGR01536">
    <property type="entry name" value="asn_synth_AEB"/>
    <property type="match status" value="1"/>
</dbReference>
<evidence type="ECO:0000256" key="2">
    <source>
        <dbReference type="ARBA" id="ARBA00005752"/>
    </source>
</evidence>
<dbReference type="CDD" id="cd01991">
    <property type="entry name" value="Asn_synthase_B_C"/>
    <property type="match status" value="1"/>
</dbReference>
<dbReference type="PROSITE" id="PS51278">
    <property type="entry name" value="GATASE_TYPE_2"/>
    <property type="match status" value="1"/>
</dbReference>
<keyword evidence="4" id="KW-0547">Nucleotide-binding</keyword>
<reference evidence="10 11" key="1">
    <citation type="submission" date="2018-09" db="EMBL/GenBank/DDBJ databases">
        <title>Whole genome based analysis of evolution and adaptive divergence in Indian and Brazilian strains of Azospirillum brasilense.</title>
        <authorList>
            <person name="Singh C."/>
            <person name="Tripathi A.K."/>
        </authorList>
    </citation>
    <scope>NUCLEOTIDE SEQUENCE [LARGE SCALE GENOMIC DNA]</scope>
    <source>
        <strain evidence="10 11">MTCC4038</strain>
        <plasmid evidence="10 11">p5</plasmid>
    </source>
</reference>
<dbReference type="InterPro" id="IPR014729">
    <property type="entry name" value="Rossmann-like_a/b/a_fold"/>
</dbReference>
<dbReference type="InterPro" id="IPR017932">
    <property type="entry name" value="GATase_2_dom"/>
</dbReference>
<dbReference type="GO" id="GO:0005524">
    <property type="term" value="F:ATP binding"/>
    <property type="evidence" value="ECO:0007669"/>
    <property type="project" value="UniProtKB-KW"/>
</dbReference>
<dbReference type="InterPro" id="IPR001962">
    <property type="entry name" value="Asn_synthase"/>
</dbReference>
<dbReference type="Gene3D" id="3.40.50.620">
    <property type="entry name" value="HUPs"/>
    <property type="match status" value="1"/>
</dbReference>
<comment type="similarity">
    <text evidence="2">Belongs to the asparagine synthetase family.</text>
</comment>
<evidence type="ECO:0000256" key="4">
    <source>
        <dbReference type="ARBA" id="ARBA00022741"/>
    </source>
</evidence>
<comment type="pathway">
    <text evidence="1">Amino-acid biosynthesis; L-asparagine biosynthesis; L-asparagine from L-aspartate (L-Gln route): step 1/1.</text>
</comment>
<keyword evidence="10" id="KW-0436">Ligase</keyword>
<comment type="catalytic activity">
    <reaction evidence="7">
        <text>L-aspartate + L-glutamine + ATP + H2O = L-asparagine + L-glutamate + AMP + diphosphate + H(+)</text>
        <dbReference type="Rhea" id="RHEA:12228"/>
        <dbReference type="ChEBI" id="CHEBI:15377"/>
        <dbReference type="ChEBI" id="CHEBI:15378"/>
        <dbReference type="ChEBI" id="CHEBI:29985"/>
        <dbReference type="ChEBI" id="CHEBI:29991"/>
        <dbReference type="ChEBI" id="CHEBI:30616"/>
        <dbReference type="ChEBI" id="CHEBI:33019"/>
        <dbReference type="ChEBI" id="CHEBI:58048"/>
        <dbReference type="ChEBI" id="CHEBI:58359"/>
        <dbReference type="ChEBI" id="CHEBI:456215"/>
        <dbReference type="EC" id="6.3.5.4"/>
    </reaction>
</comment>
<dbReference type="Pfam" id="PF13537">
    <property type="entry name" value="GATase_7"/>
    <property type="match status" value="1"/>
</dbReference>
<dbReference type="GO" id="GO:0005829">
    <property type="term" value="C:cytosol"/>
    <property type="evidence" value="ECO:0007669"/>
    <property type="project" value="TreeGrafter"/>
</dbReference>